<dbReference type="PANTHER" id="PTHR30055:SF234">
    <property type="entry name" value="HTH-TYPE TRANSCRIPTIONAL REGULATOR BETI"/>
    <property type="match status" value="1"/>
</dbReference>
<keyword evidence="1" id="KW-0805">Transcription regulation</keyword>
<dbReference type="PRINTS" id="PR00455">
    <property type="entry name" value="HTHTETR"/>
</dbReference>
<keyword evidence="3" id="KW-0804">Transcription</keyword>
<feature type="domain" description="HTH tetR-type" evidence="5">
    <location>
        <begin position="5"/>
        <end position="65"/>
    </location>
</feature>
<dbReference type="PANTHER" id="PTHR30055">
    <property type="entry name" value="HTH-TYPE TRANSCRIPTIONAL REGULATOR RUTR"/>
    <property type="match status" value="1"/>
</dbReference>
<name>A0A9W6LV35_9MICO</name>
<reference evidence="6" key="2">
    <citation type="submission" date="2023-01" db="EMBL/GenBank/DDBJ databases">
        <authorList>
            <person name="Sun Q."/>
            <person name="Evtushenko L."/>
        </authorList>
    </citation>
    <scope>NUCLEOTIDE SEQUENCE</scope>
    <source>
        <strain evidence="6">VKM Ac-1020</strain>
    </source>
</reference>
<keyword evidence="2 4" id="KW-0238">DNA-binding</keyword>
<keyword evidence="7" id="KW-1185">Reference proteome</keyword>
<accession>A0A9W6LV35</accession>
<dbReference type="EMBL" id="BSEJ01000001">
    <property type="protein sequence ID" value="GLJ59907.1"/>
    <property type="molecule type" value="Genomic_DNA"/>
</dbReference>
<dbReference type="InterPro" id="IPR009057">
    <property type="entry name" value="Homeodomain-like_sf"/>
</dbReference>
<protein>
    <submittedName>
        <fullName evidence="6">TetR family transcriptional regulator</fullName>
    </submittedName>
</protein>
<feature type="DNA-binding region" description="H-T-H motif" evidence="4">
    <location>
        <begin position="28"/>
        <end position="47"/>
    </location>
</feature>
<dbReference type="GO" id="GO:0000976">
    <property type="term" value="F:transcription cis-regulatory region binding"/>
    <property type="evidence" value="ECO:0007669"/>
    <property type="project" value="TreeGrafter"/>
</dbReference>
<dbReference type="InterPro" id="IPR001647">
    <property type="entry name" value="HTH_TetR"/>
</dbReference>
<dbReference type="GO" id="GO:0003700">
    <property type="term" value="F:DNA-binding transcription factor activity"/>
    <property type="evidence" value="ECO:0007669"/>
    <property type="project" value="TreeGrafter"/>
</dbReference>
<reference evidence="6" key="1">
    <citation type="journal article" date="2014" name="Int. J. Syst. Evol. Microbiol.">
        <title>Complete genome sequence of Corynebacterium casei LMG S-19264T (=DSM 44701T), isolated from a smear-ripened cheese.</title>
        <authorList>
            <consortium name="US DOE Joint Genome Institute (JGI-PGF)"/>
            <person name="Walter F."/>
            <person name="Albersmeier A."/>
            <person name="Kalinowski J."/>
            <person name="Ruckert C."/>
        </authorList>
    </citation>
    <scope>NUCLEOTIDE SEQUENCE</scope>
    <source>
        <strain evidence="6">VKM Ac-1020</strain>
    </source>
</reference>
<dbReference type="InterPro" id="IPR050109">
    <property type="entry name" value="HTH-type_TetR-like_transc_reg"/>
</dbReference>
<evidence type="ECO:0000313" key="7">
    <source>
        <dbReference type="Proteomes" id="UP001142462"/>
    </source>
</evidence>
<dbReference type="SUPFAM" id="SSF46689">
    <property type="entry name" value="Homeodomain-like"/>
    <property type="match status" value="1"/>
</dbReference>
<dbReference type="RefSeq" id="WP_271171645.1">
    <property type="nucleotide sequence ID" value="NZ_BSEJ01000001.1"/>
</dbReference>
<dbReference type="PROSITE" id="PS50977">
    <property type="entry name" value="HTH_TETR_2"/>
    <property type="match status" value="1"/>
</dbReference>
<sequence>MSRPPRAREKVLDAFESILLEEGERAATLEAVARRAGVSKGGLLYHFGSRDALDAGLVDRLRLLAADDMAALHDAPEGPIWYYIATSAHVGGPFDRAISAVGRLAHGGNALARGALAELRDAWADAIRPHVRDEAALELVLLLSDGLYVNSALLNDVPSPVPTGEALEALIRLVEGATRA</sequence>
<evidence type="ECO:0000313" key="6">
    <source>
        <dbReference type="EMBL" id="GLJ59907.1"/>
    </source>
</evidence>
<evidence type="ECO:0000256" key="4">
    <source>
        <dbReference type="PROSITE-ProRule" id="PRU00335"/>
    </source>
</evidence>
<dbReference type="Pfam" id="PF00440">
    <property type="entry name" value="TetR_N"/>
    <property type="match status" value="1"/>
</dbReference>
<evidence type="ECO:0000256" key="1">
    <source>
        <dbReference type="ARBA" id="ARBA00023015"/>
    </source>
</evidence>
<gene>
    <name evidence="6" type="ORF">GCM10017576_00360</name>
</gene>
<evidence type="ECO:0000256" key="3">
    <source>
        <dbReference type="ARBA" id="ARBA00023163"/>
    </source>
</evidence>
<comment type="caution">
    <text evidence="6">The sequence shown here is derived from an EMBL/GenBank/DDBJ whole genome shotgun (WGS) entry which is preliminary data.</text>
</comment>
<dbReference type="AlphaFoldDB" id="A0A9W6LV35"/>
<dbReference type="Gene3D" id="1.10.357.10">
    <property type="entry name" value="Tetracycline Repressor, domain 2"/>
    <property type="match status" value="1"/>
</dbReference>
<evidence type="ECO:0000256" key="2">
    <source>
        <dbReference type="ARBA" id="ARBA00023125"/>
    </source>
</evidence>
<proteinExistence type="predicted"/>
<organism evidence="6 7">
    <name type="scientific">Microbacterium barkeri</name>
    <dbReference type="NCBI Taxonomy" id="33917"/>
    <lineage>
        <taxon>Bacteria</taxon>
        <taxon>Bacillati</taxon>
        <taxon>Actinomycetota</taxon>
        <taxon>Actinomycetes</taxon>
        <taxon>Micrococcales</taxon>
        <taxon>Microbacteriaceae</taxon>
        <taxon>Microbacterium</taxon>
    </lineage>
</organism>
<dbReference type="Proteomes" id="UP001142462">
    <property type="component" value="Unassembled WGS sequence"/>
</dbReference>
<evidence type="ECO:0000259" key="5">
    <source>
        <dbReference type="PROSITE" id="PS50977"/>
    </source>
</evidence>